<dbReference type="InterPro" id="IPR004358">
    <property type="entry name" value="Sig_transdc_His_kin-like_C"/>
</dbReference>
<evidence type="ECO:0000256" key="3">
    <source>
        <dbReference type="ARBA" id="ARBA00022553"/>
    </source>
</evidence>
<dbReference type="SMART" id="SM00387">
    <property type="entry name" value="HATPase_c"/>
    <property type="match status" value="1"/>
</dbReference>
<sequence>MEFLKLIVNHMNSCLLHTRSIEEERMRYKALAGLNHQKVMFFQGISHELKTPLTLMLSPLEDIINAHPQEAPIMPHLQIIRRNARRLLKLINSLLQFSNIESNKLEICYRETNITKFTRELVSNFKNMAETLGLNYVIDIPCRDDFNQAVEDKVYLDHDMYETIVFNLCSNALKHTWNGSIIIRLYPDYKDKKKMIVLEVSDTGVGIPELALPNIFQRFYRIKPQHSRSYEGTGIGLALVKEFITCHGGDITVTSVVNKGTTFKCWFPIGCEHLPTNKIHFNNVEIPINNGQELYTG</sequence>
<feature type="domain" description="Histidine kinase" evidence="6">
    <location>
        <begin position="44"/>
        <end position="271"/>
    </location>
</feature>
<proteinExistence type="predicted"/>
<dbReference type="FunFam" id="3.30.565.10:FF:000006">
    <property type="entry name" value="Sensor histidine kinase WalK"/>
    <property type="match status" value="1"/>
</dbReference>
<keyword evidence="4" id="KW-0808">Transferase</keyword>
<dbReference type="OrthoDB" id="2445183at2759"/>
<keyword evidence="8" id="KW-1185">Reference proteome</keyword>
<comment type="catalytic activity">
    <reaction evidence="1">
        <text>ATP + protein L-histidine = ADP + protein N-phospho-L-histidine.</text>
        <dbReference type="EC" id="2.7.13.3"/>
    </reaction>
</comment>
<keyword evidence="5 7" id="KW-0418">Kinase</keyword>
<dbReference type="PROSITE" id="PS50109">
    <property type="entry name" value="HIS_KIN"/>
    <property type="match status" value="1"/>
</dbReference>
<dbReference type="CDD" id="cd00082">
    <property type="entry name" value="HisKA"/>
    <property type="match status" value="1"/>
</dbReference>
<dbReference type="InterPro" id="IPR005467">
    <property type="entry name" value="His_kinase_dom"/>
</dbReference>
<keyword evidence="3" id="KW-0597">Phosphoprotein</keyword>
<dbReference type="Pfam" id="PF00512">
    <property type="entry name" value="HisKA"/>
    <property type="match status" value="1"/>
</dbReference>
<organism evidence="7 8">
    <name type="scientific">Gigaspora rosea</name>
    <dbReference type="NCBI Taxonomy" id="44941"/>
    <lineage>
        <taxon>Eukaryota</taxon>
        <taxon>Fungi</taxon>
        <taxon>Fungi incertae sedis</taxon>
        <taxon>Mucoromycota</taxon>
        <taxon>Glomeromycotina</taxon>
        <taxon>Glomeromycetes</taxon>
        <taxon>Diversisporales</taxon>
        <taxon>Gigasporaceae</taxon>
        <taxon>Gigaspora</taxon>
    </lineage>
</organism>
<dbReference type="InterPro" id="IPR003661">
    <property type="entry name" value="HisK_dim/P_dom"/>
</dbReference>
<dbReference type="SUPFAM" id="SSF47384">
    <property type="entry name" value="Homodimeric domain of signal transducing histidine kinase"/>
    <property type="match status" value="1"/>
</dbReference>
<evidence type="ECO:0000256" key="4">
    <source>
        <dbReference type="ARBA" id="ARBA00022679"/>
    </source>
</evidence>
<evidence type="ECO:0000256" key="5">
    <source>
        <dbReference type="ARBA" id="ARBA00022777"/>
    </source>
</evidence>
<dbReference type="PANTHER" id="PTHR43547">
    <property type="entry name" value="TWO-COMPONENT HISTIDINE KINASE"/>
    <property type="match status" value="1"/>
</dbReference>
<dbReference type="Gene3D" id="3.30.565.10">
    <property type="entry name" value="Histidine kinase-like ATPase, C-terminal domain"/>
    <property type="match status" value="1"/>
</dbReference>
<reference evidence="7 8" key="1">
    <citation type="submission" date="2018-06" db="EMBL/GenBank/DDBJ databases">
        <title>Comparative genomics reveals the genomic features of Rhizophagus irregularis, R. cerebriforme, R. diaphanum and Gigaspora rosea, and their symbiotic lifestyle signature.</title>
        <authorList>
            <person name="Morin E."/>
            <person name="San Clemente H."/>
            <person name="Chen E.C.H."/>
            <person name="De La Providencia I."/>
            <person name="Hainaut M."/>
            <person name="Kuo A."/>
            <person name="Kohler A."/>
            <person name="Murat C."/>
            <person name="Tang N."/>
            <person name="Roy S."/>
            <person name="Loubradou J."/>
            <person name="Henrissat B."/>
            <person name="Grigoriev I.V."/>
            <person name="Corradi N."/>
            <person name="Roux C."/>
            <person name="Martin F.M."/>
        </authorList>
    </citation>
    <scope>NUCLEOTIDE SEQUENCE [LARGE SCALE GENOMIC DNA]</scope>
    <source>
        <strain evidence="7 8">DAOM 194757</strain>
    </source>
</reference>
<dbReference type="EC" id="2.7.13.3" evidence="2"/>
<dbReference type="EMBL" id="QKWP01000006">
    <property type="protein sequence ID" value="RIB30712.1"/>
    <property type="molecule type" value="Genomic_DNA"/>
</dbReference>
<dbReference type="STRING" id="44941.A0A397W9D4"/>
<evidence type="ECO:0000313" key="7">
    <source>
        <dbReference type="EMBL" id="RIB30712.1"/>
    </source>
</evidence>
<dbReference type="InterPro" id="IPR036890">
    <property type="entry name" value="HATPase_C_sf"/>
</dbReference>
<dbReference type="Proteomes" id="UP000266673">
    <property type="component" value="Unassembled WGS sequence"/>
</dbReference>
<dbReference type="Gene3D" id="1.10.287.130">
    <property type="match status" value="1"/>
</dbReference>
<protein>
    <recommendedName>
        <fullName evidence="2">histidine kinase</fullName>
        <ecNumber evidence="2">2.7.13.3</ecNumber>
    </recommendedName>
</protein>
<comment type="caution">
    <text evidence="7">The sequence shown here is derived from an EMBL/GenBank/DDBJ whole genome shotgun (WGS) entry which is preliminary data.</text>
</comment>
<dbReference type="PANTHER" id="PTHR43547:SF2">
    <property type="entry name" value="HYBRID SIGNAL TRANSDUCTION HISTIDINE KINASE C"/>
    <property type="match status" value="1"/>
</dbReference>
<dbReference type="InterPro" id="IPR036097">
    <property type="entry name" value="HisK_dim/P_sf"/>
</dbReference>
<dbReference type="GO" id="GO:0000155">
    <property type="term" value="F:phosphorelay sensor kinase activity"/>
    <property type="evidence" value="ECO:0007669"/>
    <property type="project" value="InterPro"/>
</dbReference>
<accession>A0A397W9D4</accession>
<gene>
    <name evidence="7" type="ORF">C2G38_1422441</name>
</gene>
<evidence type="ECO:0000256" key="1">
    <source>
        <dbReference type="ARBA" id="ARBA00000085"/>
    </source>
</evidence>
<dbReference type="SUPFAM" id="SSF55874">
    <property type="entry name" value="ATPase domain of HSP90 chaperone/DNA topoisomerase II/histidine kinase"/>
    <property type="match status" value="1"/>
</dbReference>
<evidence type="ECO:0000313" key="8">
    <source>
        <dbReference type="Proteomes" id="UP000266673"/>
    </source>
</evidence>
<dbReference type="Pfam" id="PF02518">
    <property type="entry name" value="HATPase_c"/>
    <property type="match status" value="1"/>
</dbReference>
<dbReference type="InterPro" id="IPR003594">
    <property type="entry name" value="HATPase_dom"/>
</dbReference>
<evidence type="ECO:0000256" key="2">
    <source>
        <dbReference type="ARBA" id="ARBA00012438"/>
    </source>
</evidence>
<dbReference type="AlphaFoldDB" id="A0A397W9D4"/>
<name>A0A397W9D4_9GLOM</name>
<evidence type="ECO:0000259" key="6">
    <source>
        <dbReference type="PROSITE" id="PS50109"/>
    </source>
</evidence>
<dbReference type="SMART" id="SM00388">
    <property type="entry name" value="HisKA"/>
    <property type="match status" value="1"/>
</dbReference>
<dbReference type="PRINTS" id="PR00344">
    <property type="entry name" value="BCTRLSENSOR"/>
</dbReference>